<evidence type="ECO:0000256" key="1">
    <source>
        <dbReference type="SAM" id="MobiDB-lite"/>
    </source>
</evidence>
<sequence length="550" mass="59984">MRMHPIDRRAEVVRPGSFAPIAIGIAAVVLLHRAVLWVLFGDLLDAAARANPGWRTWQYLPLSAYRDHFWASLRYLQQTPPLPHVLLGILLSTTEWPVGTARALYGLQAAISAGTVLVLARLLHCLGCGRLVAAGVALLFGLSTDLYTLEIASFGQLVYESAAMLLVAAACLCLARLPAGATGRRRLIAAGLLVAGAALTRASFSYLFVIVAVFLAVARGPRSMAVFLVPVVLLQGGWSLKTFAVYGHAPVATSSWGGINATVGYGFDPAARPRFIASVEANAAAHPDWFVRLLREHGYVHWHNLPAGYAPDPEVARREREIQAELGGTNRPENSITIRMIADQYTRALAGFARREPGLVLDKVRRAYMLFWHPMADYAAMFVGPIFVEPVGRLRLLSVLPSRRQEARAMTGTFPDKKPVPVRLPTVPLHLLDSLCILVMHVLLPVILLVDAVRLWRRCAPLLNRDLLLVLAVAAYGAVLFNLVEIGENMRFRLSVTPEVIAFSVGLLCRLGRVAIDAPWRLRTGGHASRDGPDHPPAHGRPAPHPEPAP</sequence>
<feature type="transmembrane region" description="Helical" evidence="2">
    <location>
        <begin position="103"/>
        <end position="124"/>
    </location>
</feature>
<feature type="transmembrane region" description="Helical" evidence="2">
    <location>
        <begin position="21"/>
        <end position="40"/>
    </location>
</feature>
<evidence type="ECO:0000313" key="4">
    <source>
        <dbReference type="Proteomes" id="UP000249130"/>
    </source>
</evidence>
<feature type="transmembrane region" description="Helical" evidence="2">
    <location>
        <begin position="467"/>
        <end position="484"/>
    </location>
</feature>
<evidence type="ECO:0000313" key="3">
    <source>
        <dbReference type="EMBL" id="RAI43026.1"/>
    </source>
</evidence>
<name>A0A327KY68_9BRAD</name>
<evidence type="ECO:0008006" key="5">
    <source>
        <dbReference type="Google" id="ProtNLM"/>
    </source>
</evidence>
<keyword evidence="2" id="KW-1133">Transmembrane helix</keyword>
<evidence type="ECO:0000256" key="2">
    <source>
        <dbReference type="SAM" id="Phobius"/>
    </source>
</evidence>
<gene>
    <name evidence="3" type="ORF">CH341_16485</name>
</gene>
<feature type="compositionally biased region" description="Basic and acidic residues" evidence="1">
    <location>
        <begin position="528"/>
        <end position="537"/>
    </location>
</feature>
<comment type="caution">
    <text evidence="3">The sequence shown here is derived from an EMBL/GenBank/DDBJ whole genome shotgun (WGS) entry which is preliminary data.</text>
</comment>
<feature type="transmembrane region" description="Helical" evidence="2">
    <location>
        <begin position="370"/>
        <end position="388"/>
    </location>
</feature>
<feature type="transmembrane region" description="Helical" evidence="2">
    <location>
        <begin position="131"/>
        <end position="151"/>
    </location>
</feature>
<proteinExistence type="predicted"/>
<dbReference type="RefSeq" id="WP_111420114.1">
    <property type="nucleotide sequence ID" value="NZ_NPEX01000111.1"/>
</dbReference>
<feature type="transmembrane region" description="Helical" evidence="2">
    <location>
        <begin position="187"/>
        <end position="217"/>
    </location>
</feature>
<keyword evidence="2" id="KW-0472">Membrane</keyword>
<keyword evidence="2" id="KW-0812">Transmembrane</keyword>
<keyword evidence="4" id="KW-1185">Reference proteome</keyword>
<dbReference type="Proteomes" id="UP000249130">
    <property type="component" value="Unassembled WGS sequence"/>
</dbReference>
<feature type="region of interest" description="Disordered" evidence="1">
    <location>
        <begin position="526"/>
        <end position="550"/>
    </location>
</feature>
<dbReference type="EMBL" id="NPEX01000111">
    <property type="protein sequence ID" value="RAI43026.1"/>
    <property type="molecule type" value="Genomic_DNA"/>
</dbReference>
<accession>A0A327KY68</accession>
<feature type="transmembrane region" description="Helical" evidence="2">
    <location>
        <begin position="223"/>
        <end position="240"/>
    </location>
</feature>
<organism evidence="3 4">
    <name type="scientific">Rhodoplanes roseus</name>
    <dbReference type="NCBI Taxonomy" id="29409"/>
    <lineage>
        <taxon>Bacteria</taxon>
        <taxon>Pseudomonadati</taxon>
        <taxon>Pseudomonadota</taxon>
        <taxon>Alphaproteobacteria</taxon>
        <taxon>Hyphomicrobiales</taxon>
        <taxon>Nitrobacteraceae</taxon>
        <taxon>Rhodoplanes</taxon>
    </lineage>
</organism>
<feature type="transmembrane region" description="Helical" evidence="2">
    <location>
        <begin position="157"/>
        <end position="175"/>
    </location>
</feature>
<reference evidence="3 4" key="1">
    <citation type="submission" date="2017-07" db="EMBL/GenBank/DDBJ databases">
        <title>Draft Genome Sequences of Select Purple Nonsulfur Bacteria.</title>
        <authorList>
            <person name="Lasarre B."/>
            <person name="Mckinlay J.B."/>
        </authorList>
    </citation>
    <scope>NUCLEOTIDE SEQUENCE [LARGE SCALE GENOMIC DNA]</scope>
    <source>
        <strain evidence="3 4">DSM 5909</strain>
    </source>
</reference>
<dbReference type="AlphaFoldDB" id="A0A327KY68"/>
<feature type="transmembrane region" description="Helical" evidence="2">
    <location>
        <begin position="431"/>
        <end position="455"/>
    </location>
</feature>
<protein>
    <recommendedName>
        <fullName evidence="5">Glycosyltransferase RgtA/B/C/D-like domain-containing protein</fullName>
    </recommendedName>
</protein>